<dbReference type="InterPro" id="IPR039374">
    <property type="entry name" value="SIP_fam"/>
</dbReference>
<feature type="domain" description="FAD-binding FR-type" evidence="2">
    <location>
        <begin position="23"/>
        <end position="139"/>
    </location>
</feature>
<dbReference type="InterPro" id="IPR013113">
    <property type="entry name" value="SIP_FAD-bd"/>
</dbReference>
<evidence type="ECO:0000259" key="2">
    <source>
        <dbReference type="PROSITE" id="PS51384"/>
    </source>
</evidence>
<protein>
    <submittedName>
        <fullName evidence="3">Siderophore-interacting protein</fullName>
    </submittedName>
</protein>
<dbReference type="PROSITE" id="PS51384">
    <property type="entry name" value="FAD_FR"/>
    <property type="match status" value="1"/>
</dbReference>
<dbReference type="Pfam" id="PF04954">
    <property type="entry name" value="SIP"/>
    <property type="match status" value="1"/>
</dbReference>
<dbReference type="GO" id="GO:0016491">
    <property type="term" value="F:oxidoreductase activity"/>
    <property type="evidence" value="ECO:0007669"/>
    <property type="project" value="InterPro"/>
</dbReference>
<dbReference type="InterPro" id="IPR007037">
    <property type="entry name" value="SIP_rossman_dom"/>
</dbReference>
<dbReference type="Gene3D" id="2.40.30.10">
    <property type="entry name" value="Translation factors"/>
    <property type="match status" value="1"/>
</dbReference>
<dbReference type="Pfam" id="PF08021">
    <property type="entry name" value="FAD_binding_9"/>
    <property type="match status" value="1"/>
</dbReference>
<evidence type="ECO:0000313" key="3">
    <source>
        <dbReference type="EMBL" id="PSJ47619.1"/>
    </source>
</evidence>
<keyword evidence="4" id="KW-1185">Reference proteome</keyword>
<reference evidence="3 4" key="1">
    <citation type="submission" date="2018-03" db="EMBL/GenBank/DDBJ databases">
        <title>The draft genome of Zobellella sp. 59N8.</title>
        <authorList>
            <person name="Liu L."/>
            <person name="Li L."/>
            <person name="Zhang X."/>
            <person name="Liang L."/>
            <person name="Wang T."/>
        </authorList>
    </citation>
    <scope>NUCLEOTIDE SEQUENCE [LARGE SCALE GENOMIC DNA]</scope>
    <source>
        <strain evidence="3 4">59N8</strain>
    </source>
</reference>
<sequence length="272" mass="29713">MIDIINYVSETQSMTKQLDGAPPRARLAEVVKTEELTPHLRRIVVAGPELTTLPEDTLGRYVKVLLPGQDGGRPNLALRGPAAAIKRSYTVQHYDAARGELSLDFVVNRHRGPATRWAAGAEVGHALGIAGPGPRKPMPLQASHYLLVGDLTSINALWYYAERLPAGARADVLIEIPTAEDRQALPSLPGVRVHWIVEQPDSRRLLQAVQACTGVSAQSEVFLGTEAGKVRAVKGYLLERTGISSLMMQTTGYWKRGVDAERFGKEKQQNPL</sequence>
<dbReference type="PANTHER" id="PTHR30157">
    <property type="entry name" value="FERRIC REDUCTASE, NADPH-DEPENDENT"/>
    <property type="match status" value="1"/>
</dbReference>
<dbReference type="PANTHER" id="PTHR30157:SF0">
    <property type="entry name" value="NADPH-DEPENDENT FERRIC-CHELATE REDUCTASE"/>
    <property type="match status" value="1"/>
</dbReference>
<organism evidence="3 4">
    <name type="scientific">Zobellella endophytica</name>
    <dbReference type="NCBI Taxonomy" id="2116700"/>
    <lineage>
        <taxon>Bacteria</taxon>
        <taxon>Pseudomonadati</taxon>
        <taxon>Pseudomonadota</taxon>
        <taxon>Gammaproteobacteria</taxon>
        <taxon>Aeromonadales</taxon>
        <taxon>Aeromonadaceae</taxon>
        <taxon>Zobellella</taxon>
    </lineage>
</organism>
<dbReference type="InterPro" id="IPR039261">
    <property type="entry name" value="FNR_nucleotide-bd"/>
</dbReference>
<gene>
    <name evidence="3" type="ORF">C7H85_01945</name>
</gene>
<evidence type="ECO:0000256" key="1">
    <source>
        <dbReference type="ARBA" id="ARBA00035644"/>
    </source>
</evidence>
<dbReference type="InterPro" id="IPR017927">
    <property type="entry name" value="FAD-bd_FR_type"/>
</dbReference>
<dbReference type="CDD" id="cd06193">
    <property type="entry name" value="siderophore_interacting"/>
    <property type="match status" value="1"/>
</dbReference>
<dbReference type="SUPFAM" id="SSF63380">
    <property type="entry name" value="Riboflavin synthase domain-like"/>
    <property type="match status" value="1"/>
</dbReference>
<dbReference type="EMBL" id="PXYG01000001">
    <property type="protein sequence ID" value="PSJ47619.1"/>
    <property type="molecule type" value="Genomic_DNA"/>
</dbReference>
<proteinExistence type="inferred from homology"/>
<dbReference type="AlphaFoldDB" id="A0A2P7RBN9"/>
<dbReference type="Gene3D" id="3.40.50.80">
    <property type="entry name" value="Nucleotide-binding domain of ferredoxin-NADP reductase (FNR) module"/>
    <property type="match status" value="1"/>
</dbReference>
<comment type="similarity">
    <text evidence="1">Belongs to the SIP oxidoreductase family.</text>
</comment>
<dbReference type="Proteomes" id="UP000240243">
    <property type="component" value="Unassembled WGS sequence"/>
</dbReference>
<accession>A0A2P7RBN9</accession>
<evidence type="ECO:0000313" key="4">
    <source>
        <dbReference type="Proteomes" id="UP000240243"/>
    </source>
</evidence>
<comment type="caution">
    <text evidence="3">The sequence shown here is derived from an EMBL/GenBank/DDBJ whole genome shotgun (WGS) entry which is preliminary data.</text>
</comment>
<name>A0A2P7RBN9_9GAMM</name>
<dbReference type="InterPro" id="IPR017938">
    <property type="entry name" value="Riboflavin_synthase-like_b-brl"/>
</dbReference>